<evidence type="ECO:0000256" key="1">
    <source>
        <dbReference type="ARBA" id="ARBA00010062"/>
    </source>
</evidence>
<accession>A0A7C9TN26</accession>
<feature type="chain" id="PRO_5028872968" evidence="3">
    <location>
        <begin position="32"/>
        <end position="392"/>
    </location>
</feature>
<feature type="domain" description="Leucine-binding protein" evidence="4">
    <location>
        <begin position="37"/>
        <end position="368"/>
    </location>
</feature>
<dbReference type="Proteomes" id="UP000484255">
    <property type="component" value="Unassembled WGS sequence"/>
</dbReference>
<comment type="similarity">
    <text evidence="1">Belongs to the leucine-binding protein family.</text>
</comment>
<dbReference type="InterPro" id="IPR028082">
    <property type="entry name" value="Peripla_BP_I"/>
</dbReference>
<dbReference type="PANTHER" id="PTHR47235">
    <property type="entry name" value="BLR6548 PROTEIN"/>
    <property type="match status" value="1"/>
</dbReference>
<evidence type="ECO:0000259" key="4">
    <source>
        <dbReference type="Pfam" id="PF13458"/>
    </source>
</evidence>
<dbReference type="SUPFAM" id="SSF53822">
    <property type="entry name" value="Periplasmic binding protein-like I"/>
    <property type="match status" value="1"/>
</dbReference>
<comment type="caution">
    <text evidence="5">The sequence shown here is derived from an EMBL/GenBank/DDBJ whole genome shotgun (WGS) entry which is preliminary data.</text>
</comment>
<protein>
    <submittedName>
        <fullName evidence="5">ABC transporter substrate-binding protein</fullName>
    </submittedName>
</protein>
<evidence type="ECO:0000313" key="6">
    <source>
        <dbReference type="Proteomes" id="UP000484255"/>
    </source>
</evidence>
<dbReference type="RefSeq" id="WP_163459481.1">
    <property type="nucleotide sequence ID" value="NZ_JAAGOH010000036.1"/>
</dbReference>
<gene>
    <name evidence="5" type="ORF">G3A44_19820</name>
</gene>
<dbReference type="PANTHER" id="PTHR47235:SF1">
    <property type="entry name" value="BLR6548 PROTEIN"/>
    <property type="match status" value="1"/>
</dbReference>
<dbReference type="Gene3D" id="3.40.50.2300">
    <property type="match status" value="2"/>
</dbReference>
<proteinExistence type="inferred from homology"/>
<name>A0A7C9TN26_9BURK</name>
<dbReference type="EMBL" id="JAAGOH010000036">
    <property type="protein sequence ID" value="NDY93443.1"/>
    <property type="molecule type" value="Genomic_DNA"/>
</dbReference>
<reference evidence="5 6" key="1">
    <citation type="submission" date="2020-02" db="EMBL/GenBank/DDBJ databases">
        <title>Ideonella bacterium strain TBM-1.</title>
        <authorList>
            <person name="Chen W.-M."/>
        </authorList>
    </citation>
    <scope>NUCLEOTIDE SEQUENCE [LARGE SCALE GENOMIC DNA]</scope>
    <source>
        <strain evidence="5 6">TBM-1</strain>
    </source>
</reference>
<feature type="signal peptide" evidence="3">
    <location>
        <begin position="1"/>
        <end position="31"/>
    </location>
</feature>
<keyword evidence="6" id="KW-1185">Reference proteome</keyword>
<evidence type="ECO:0000256" key="3">
    <source>
        <dbReference type="SAM" id="SignalP"/>
    </source>
</evidence>
<dbReference type="Pfam" id="PF13458">
    <property type="entry name" value="Peripla_BP_6"/>
    <property type="match status" value="1"/>
</dbReference>
<evidence type="ECO:0000313" key="5">
    <source>
        <dbReference type="EMBL" id="NDY93443.1"/>
    </source>
</evidence>
<evidence type="ECO:0000256" key="2">
    <source>
        <dbReference type="ARBA" id="ARBA00022729"/>
    </source>
</evidence>
<dbReference type="AlphaFoldDB" id="A0A7C9TN26"/>
<keyword evidence="2 3" id="KW-0732">Signal</keyword>
<dbReference type="CDD" id="cd06341">
    <property type="entry name" value="PBP1_ABC_ligand_binding-like"/>
    <property type="match status" value="1"/>
</dbReference>
<dbReference type="InterPro" id="IPR028081">
    <property type="entry name" value="Leu-bd"/>
</dbReference>
<sequence length="392" mass="41258">MSLWPQQSRAAAMAAALVWLAGVAPPVTALAQDAGVIRVGAVSSLTGPAAFPESTAAVRAYFDAVNASGGVRGRRLELVVADDQGDPATARAAAQRLLEDPRTVALVGSASTVDCTHNAAAYQAAGLMALQGTGVEPACFASAHIVPVNTGPYLSLRNSLQYAHEVLRARRLCAFVMDLPGMGPAYRATAQAWQKEAGVTLAHLGLFNPTGDVKVLVAQAEEKQCDAVVHGGVEPLVLAWARAVQAHPRLGKVPTVFLTPAYTERVAAELAAGTAPVYCMAEFEPWSSRSPTLSDWRAVMRRGQVPLSSFSQGGYTAAQLFVRTLRAMDGEISRANVARALQAVKEVELSMLGTRFTVGAGGSGHNPNRATLPMKLAQGQWRIASPFWVVAP</sequence>
<organism evidence="5 6">
    <name type="scientific">Ideonella livida</name>
    <dbReference type="NCBI Taxonomy" id="2707176"/>
    <lineage>
        <taxon>Bacteria</taxon>
        <taxon>Pseudomonadati</taxon>
        <taxon>Pseudomonadota</taxon>
        <taxon>Betaproteobacteria</taxon>
        <taxon>Burkholderiales</taxon>
        <taxon>Sphaerotilaceae</taxon>
        <taxon>Ideonella</taxon>
    </lineage>
</organism>